<dbReference type="EMBL" id="CH476631">
    <property type="protein sequence ID" value="EDN92669.1"/>
    <property type="molecule type" value="Genomic_DNA"/>
</dbReference>
<organism evidence="1 2">
    <name type="scientific">Sclerotinia sclerotiorum (strain ATCC 18683 / 1980 / Ss-1)</name>
    <name type="common">White mold</name>
    <name type="synonym">Whetzelinia sclerotiorum</name>
    <dbReference type="NCBI Taxonomy" id="665079"/>
    <lineage>
        <taxon>Eukaryota</taxon>
        <taxon>Fungi</taxon>
        <taxon>Dikarya</taxon>
        <taxon>Ascomycota</taxon>
        <taxon>Pezizomycotina</taxon>
        <taxon>Leotiomycetes</taxon>
        <taxon>Helotiales</taxon>
        <taxon>Sclerotiniaceae</taxon>
        <taxon>Sclerotinia</taxon>
    </lineage>
</organism>
<dbReference type="RefSeq" id="XP_001590792.1">
    <property type="nucleotide sequence ID" value="XM_001590742.1"/>
</dbReference>
<dbReference type="Proteomes" id="UP000001312">
    <property type="component" value="Unassembled WGS sequence"/>
</dbReference>
<sequence length="36" mass="4100">MSTKITTPTTSAKQREVVPCRVRGFFHCNTSKRSDE</sequence>
<accession>A7ET77</accession>
<proteinExistence type="predicted"/>
<dbReference type="KEGG" id="ssl:SS1G_08532"/>
<dbReference type="HOGENOM" id="CLU_3359989_0_0_1"/>
<dbReference type="InParanoid" id="A7ET77"/>
<evidence type="ECO:0000313" key="2">
    <source>
        <dbReference type="Proteomes" id="UP000001312"/>
    </source>
</evidence>
<dbReference type="AlphaFoldDB" id="A7ET77"/>
<name>A7ET77_SCLS1</name>
<protein>
    <submittedName>
        <fullName evidence="1">Uncharacterized protein</fullName>
    </submittedName>
</protein>
<reference evidence="2" key="1">
    <citation type="journal article" date="2011" name="PLoS Genet.">
        <title>Genomic analysis of the necrotrophic fungal pathogens Sclerotinia sclerotiorum and Botrytis cinerea.</title>
        <authorList>
            <person name="Amselem J."/>
            <person name="Cuomo C.A."/>
            <person name="van Kan J.A."/>
            <person name="Viaud M."/>
            <person name="Benito E.P."/>
            <person name="Couloux A."/>
            <person name="Coutinho P.M."/>
            <person name="de Vries R.P."/>
            <person name="Dyer P.S."/>
            <person name="Fillinger S."/>
            <person name="Fournier E."/>
            <person name="Gout L."/>
            <person name="Hahn M."/>
            <person name="Kohn L."/>
            <person name="Lapalu N."/>
            <person name="Plummer K.M."/>
            <person name="Pradier J.M."/>
            <person name="Quevillon E."/>
            <person name="Sharon A."/>
            <person name="Simon A."/>
            <person name="ten Have A."/>
            <person name="Tudzynski B."/>
            <person name="Tudzynski P."/>
            <person name="Wincker P."/>
            <person name="Andrew M."/>
            <person name="Anthouard V."/>
            <person name="Beever R.E."/>
            <person name="Beffa R."/>
            <person name="Benoit I."/>
            <person name="Bouzid O."/>
            <person name="Brault B."/>
            <person name="Chen Z."/>
            <person name="Choquer M."/>
            <person name="Collemare J."/>
            <person name="Cotton P."/>
            <person name="Danchin E.G."/>
            <person name="Da Silva C."/>
            <person name="Gautier A."/>
            <person name="Giraud C."/>
            <person name="Giraud T."/>
            <person name="Gonzalez C."/>
            <person name="Grossetete S."/>
            <person name="Guldener U."/>
            <person name="Henrissat B."/>
            <person name="Howlett B.J."/>
            <person name="Kodira C."/>
            <person name="Kretschmer M."/>
            <person name="Lappartient A."/>
            <person name="Leroch M."/>
            <person name="Levis C."/>
            <person name="Mauceli E."/>
            <person name="Neuveglise C."/>
            <person name="Oeser B."/>
            <person name="Pearson M."/>
            <person name="Poulain J."/>
            <person name="Poussereau N."/>
            <person name="Quesneville H."/>
            <person name="Rascle C."/>
            <person name="Schumacher J."/>
            <person name="Segurens B."/>
            <person name="Sexton A."/>
            <person name="Silva E."/>
            <person name="Sirven C."/>
            <person name="Soanes D.M."/>
            <person name="Talbot N.J."/>
            <person name="Templeton M."/>
            <person name="Yandava C."/>
            <person name="Yarden O."/>
            <person name="Zeng Q."/>
            <person name="Rollins J.A."/>
            <person name="Lebrun M.H."/>
            <person name="Dickman M."/>
        </authorList>
    </citation>
    <scope>NUCLEOTIDE SEQUENCE [LARGE SCALE GENOMIC DNA]</scope>
    <source>
        <strain evidence="2">ATCC 18683 / 1980 / Ss-1</strain>
    </source>
</reference>
<gene>
    <name evidence="1" type="ORF">SS1G_08532</name>
</gene>
<dbReference type="GeneID" id="5487003"/>
<keyword evidence="2" id="KW-1185">Reference proteome</keyword>
<evidence type="ECO:0000313" key="1">
    <source>
        <dbReference type="EMBL" id="EDN92669.1"/>
    </source>
</evidence>